<evidence type="ECO:0000259" key="2">
    <source>
        <dbReference type="Pfam" id="PF00857"/>
    </source>
</evidence>
<dbReference type="Proteomes" id="UP000230002">
    <property type="component" value="Unassembled WGS sequence"/>
</dbReference>
<gene>
    <name evidence="3" type="ORF">GSI_11835</name>
</gene>
<organism evidence="3 4">
    <name type="scientific">Ganoderma sinense ZZ0214-1</name>
    <dbReference type="NCBI Taxonomy" id="1077348"/>
    <lineage>
        <taxon>Eukaryota</taxon>
        <taxon>Fungi</taxon>
        <taxon>Dikarya</taxon>
        <taxon>Basidiomycota</taxon>
        <taxon>Agaricomycotina</taxon>
        <taxon>Agaricomycetes</taxon>
        <taxon>Polyporales</taxon>
        <taxon>Polyporaceae</taxon>
        <taxon>Ganoderma</taxon>
    </lineage>
</organism>
<name>A0A2G8RX44_9APHY</name>
<dbReference type="InterPro" id="IPR053152">
    <property type="entry name" value="Hydrolase_YcaC-like"/>
</dbReference>
<reference evidence="3 4" key="1">
    <citation type="journal article" date="2015" name="Sci. Rep.">
        <title>Chromosome-level genome map provides insights into diverse defense mechanisms in the medicinal fungus Ganoderma sinense.</title>
        <authorList>
            <person name="Zhu Y."/>
            <person name="Xu J."/>
            <person name="Sun C."/>
            <person name="Zhou S."/>
            <person name="Xu H."/>
            <person name="Nelson D.R."/>
            <person name="Qian J."/>
            <person name="Song J."/>
            <person name="Luo H."/>
            <person name="Xiang L."/>
            <person name="Li Y."/>
            <person name="Xu Z."/>
            <person name="Ji A."/>
            <person name="Wang L."/>
            <person name="Lu S."/>
            <person name="Hayward A."/>
            <person name="Sun W."/>
            <person name="Li X."/>
            <person name="Schwartz D.C."/>
            <person name="Wang Y."/>
            <person name="Chen S."/>
        </authorList>
    </citation>
    <scope>NUCLEOTIDE SEQUENCE [LARGE SCALE GENOMIC DNA]</scope>
    <source>
        <strain evidence="3 4">ZZ0214-1</strain>
    </source>
</reference>
<accession>A0A2G8RX44</accession>
<dbReference type="SUPFAM" id="SSF52499">
    <property type="entry name" value="Isochorismatase-like hydrolases"/>
    <property type="match status" value="1"/>
</dbReference>
<sequence length="243" mass="26215">MSFKYERLDKDNVVLLVVDHQEGLFQLAGDQSPVQMKNNILAHAALGKIFGLPTILTTSAETGPNGPLPAEIIAMHPTAPFIKRNGEVNAWDNADFRAAVEATGKKQVIMAGITTDVCTAFLALSLVEAGYTVFANSDASGTFDTKTASEANDRMRAAGVQVLSMFAVACELMRDWRNTPGATEMMPFFDTWVFVDLSLRGTGKLTDLCWTPSVRYLPQYGFLARAHDAAIANGTPSGLPAPQ</sequence>
<evidence type="ECO:0000256" key="1">
    <source>
        <dbReference type="ARBA" id="ARBA00006336"/>
    </source>
</evidence>
<feature type="domain" description="Isochorismatase-like" evidence="2">
    <location>
        <begin position="14"/>
        <end position="164"/>
    </location>
</feature>
<dbReference type="STRING" id="1077348.A0A2G8RX44"/>
<dbReference type="Gene3D" id="3.40.50.850">
    <property type="entry name" value="Isochorismatase-like"/>
    <property type="match status" value="1"/>
</dbReference>
<dbReference type="InterPro" id="IPR000868">
    <property type="entry name" value="Isochorismatase-like_dom"/>
</dbReference>
<dbReference type="PANTHER" id="PTHR43559">
    <property type="entry name" value="HYDROLASE YCAC-RELATED"/>
    <property type="match status" value="1"/>
</dbReference>
<dbReference type="PANTHER" id="PTHR43559:SF3">
    <property type="entry name" value="HYDROLASE YCAC-RELATED"/>
    <property type="match status" value="1"/>
</dbReference>
<comment type="caution">
    <text evidence="3">The sequence shown here is derived from an EMBL/GenBank/DDBJ whole genome shotgun (WGS) entry which is preliminary data.</text>
</comment>
<protein>
    <recommendedName>
        <fullName evidence="2">Isochorismatase-like domain-containing protein</fullName>
    </recommendedName>
</protein>
<comment type="similarity">
    <text evidence="1">Belongs to the isochorismatase family.</text>
</comment>
<dbReference type="Pfam" id="PF00857">
    <property type="entry name" value="Isochorismatase"/>
    <property type="match status" value="1"/>
</dbReference>
<dbReference type="InterPro" id="IPR036380">
    <property type="entry name" value="Isochorismatase-like_sf"/>
</dbReference>
<evidence type="ECO:0000313" key="3">
    <source>
        <dbReference type="EMBL" id="PIL26081.1"/>
    </source>
</evidence>
<dbReference type="OrthoDB" id="245563at2759"/>
<keyword evidence="4" id="KW-1185">Reference proteome</keyword>
<dbReference type="EMBL" id="AYKW01000045">
    <property type="protein sequence ID" value="PIL26081.1"/>
    <property type="molecule type" value="Genomic_DNA"/>
</dbReference>
<proteinExistence type="inferred from homology"/>
<dbReference type="AlphaFoldDB" id="A0A2G8RX44"/>
<evidence type="ECO:0000313" key="4">
    <source>
        <dbReference type="Proteomes" id="UP000230002"/>
    </source>
</evidence>